<organism evidence="4">
    <name type="scientific">Thelazia callipaeda</name>
    <name type="common">Oriental eyeworm</name>
    <name type="synonym">Parasitic nematode</name>
    <dbReference type="NCBI Taxonomy" id="103827"/>
    <lineage>
        <taxon>Eukaryota</taxon>
        <taxon>Metazoa</taxon>
        <taxon>Ecdysozoa</taxon>
        <taxon>Nematoda</taxon>
        <taxon>Chromadorea</taxon>
        <taxon>Rhabditida</taxon>
        <taxon>Spirurina</taxon>
        <taxon>Spiruromorpha</taxon>
        <taxon>Thelazioidea</taxon>
        <taxon>Thelaziidae</taxon>
        <taxon>Thelazia</taxon>
    </lineage>
</organism>
<sequence>MKNAVALVTGGASGLGKFTVQHLLKHGFKVALLDLPSSNGAFLSRLLNQNCAYIQADIANDEEVKNGLSKVKDKFGHLDIVVNCAGISFNRKAFSFITPNSDQKATVMSDLGKMLSVNVGGTFNVIRHALHLLTENDKDEMGCRGIVINTSSFSSFEPQLGQVFDSLCSGALNSATLSLSKDYASVGVRFVTIAPGIFRTPLVISHMNEMNLEDYERMVQLPSRLGLPEEFAALVLHIIQNRYLNGEVIRLDGSLRMPL</sequence>
<name>A0A0N5CL06_THECL</name>
<reference evidence="2 3" key="2">
    <citation type="submission" date="2018-11" db="EMBL/GenBank/DDBJ databases">
        <authorList>
            <consortium name="Pathogen Informatics"/>
        </authorList>
    </citation>
    <scope>NUCLEOTIDE SEQUENCE [LARGE SCALE GENOMIC DNA]</scope>
</reference>
<reference evidence="4" key="1">
    <citation type="submission" date="2017-02" db="UniProtKB">
        <authorList>
            <consortium name="WormBaseParasite"/>
        </authorList>
    </citation>
    <scope>IDENTIFICATION</scope>
</reference>
<dbReference type="PRINTS" id="PR00081">
    <property type="entry name" value="GDHRDH"/>
</dbReference>
<dbReference type="OMA" id="CKTVGKD"/>
<dbReference type="GO" id="GO:0006631">
    <property type="term" value="P:fatty acid metabolic process"/>
    <property type="evidence" value="ECO:0007669"/>
    <property type="project" value="TreeGrafter"/>
</dbReference>
<dbReference type="WBParaSite" id="TCLT_0000077701-mRNA-1">
    <property type="protein sequence ID" value="TCLT_0000077701-mRNA-1"/>
    <property type="gene ID" value="TCLT_0000077701"/>
</dbReference>
<dbReference type="AlphaFoldDB" id="A0A0N5CL06"/>
<dbReference type="PANTHER" id="PTHR43658">
    <property type="entry name" value="SHORT-CHAIN DEHYDROGENASE/REDUCTASE"/>
    <property type="match status" value="1"/>
</dbReference>
<dbReference type="Gene3D" id="3.40.50.720">
    <property type="entry name" value="NAD(P)-binding Rossmann-like Domain"/>
    <property type="match status" value="1"/>
</dbReference>
<evidence type="ECO:0000313" key="4">
    <source>
        <dbReference type="WBParaSite" id="TCLT_0000077701-mRNA-1"/>
    </source>
</evidence>
<dbReference type="SUPFAM" id="SSF51735">
    <property type="entry name" value="NAD(P)-binding Rossmann-fold domains"/>
    <property type="match status" value="1"/>
</dbReference>
<gene>
    <name evidence="2" type="ORF">TCLT_LOCUS778</name>
</gene>
<keyword evidence="1" id="KW-0560">Oxidoreductase</keyword>
<keyword evidence="3" id="KW-1185">Reference proteome</keyword>
<dbReference type="InterPro" id="IPR036291">
    <property type="entry name" value="NAD(P)-bd_dom_sf"/>
</dbReference>
<proteinExistence type="predicted"/>
<evidence type="ECO:0000313" key="3">
    <source>
        <dbReference type="Proteomes" id="UP000276776"/>
    </source>
</evidence>
<dbReference type="EMBL" id="UYYF01000068">
    <property type="protein sequence ID" value="VDM95883.1"/>
    <property type="molecule type" value="Genomic_DNA"/>
</dbReference>
<evidence type="ECO:0000256" key="1">
    <source>
        <dbReference type="ARBA" id="ARBA00023002"/>
    </source>
</evidence>
<dbReference type="GO" id="GO:0005739">
    <property type="term" value="C:mitochondrion"/>
    <property type="evidence" value="ECO:0007669"/>
    <property type="project" value="TreeGrafter"/>
</dbReference>
<dbReference type="InterPro" id="IPR002347">
    <property type="entry name" value="SDR_fam"/>
</dbReference>
<protein>
    <submittedName>
        <fullName evidence="4">3-hydroxyacyl-CoA dehydrogenase type-2</fullName>
    </submittedName>
</protein>
<evidence type="ECO:0000313" key="2">
    <source>
        <dbReference type="EMBL" id="VDM95883.1"/>
    </source>
</evidence>
<dbReference type="STRING" id="103827.A0A0N5CL06"/>
<dbReference type="GO" id="GO:0004303">
    <property type="term" value="F:estradiol 17-beta-dehydrogenase [NAD(P)+] activity"/>
    <property type="evidence" value="ECO:0007669"/>
    <property type="project" value="TreeGrafter"/>
</dbReference>
<dbReference type="GO" id="GO:0008209">
    <property type="term" value="P:androgen metabolic process"/>
    <property type="evidence" value="ECO:0007669"/>
    <property type="project" value="TreeGrafter"/>
</dbReference>
<dbReference type="OrthoDB" id="1274115at2759"/>
<accession>A0A0N5CL06</accession>
<dbReference type="GO" id="GO:0008210">
    <property type="term" value="P:estrogen metabolic process"/>
    <property type="evidence" value="ECO:0007669"/>
    <property type="project" value="TreeGrafter"/>
</dbReference>
<dbReference type="PANTHER" id="PTHR43658:SF8">
    <property type="entry name" value="17-BETA-HYDROXYSTEROID DEHYDROGENASE 14-RELATED"/>
    <property type="match status" value="1"/>
</dbReference>
<dbReference type="Proteomes" id="UP000276776">
    <property type="component" value="Unassembled WGS sequence"/>
</dbReference>
<dbReference type="Pfam" id="PF00106">
    <property type="entry name" value="adh_short"/>
    <property type="match status" value="1"/>
</dbReference>